<gene>
    <name evidence="2" type="ORF">FWK35_00035793</name>
</gene>
<dbReference type="Proteomes" id="UP000478052">
    <property type="component" value="Unassembled WGS sequence"/>
</dbReference>
<name>A0A6G0W2X9_APHCR</name>
<feature type="compositionally biased region" description="Basic and acidic residues" evidence="1">
    <location>
        <begin position="9"/>
        <end position="23"/>
    </location>
</feature>
<accession>A0A6G0W2X9</accession>
<sequence>MEEAFPEFFADRNARDTRSRSPEQEISAESDFVCRSAFETVLSMLVSINHYLRFIYDWSNEMTSIKWCEQKFNLSENTVIDRNNYFREVCAMAIENKPQRKICGSGKIEEIDES</sequence>
<feature type="non-terminal residue" evidence="2">
    <location>
        <position position="114"/>
    </location>
</feature>
<evidence type="ECO:0000313" key="2">
    <source>
        <dbReference type="EMBL" id="KAF0716757.1"/>
    </source>
</evidence>
<reference evidence="2 3" key="1">
    <citation type="submission" date="2019-08" db="EMBL/GenBank/DDBJ databases">
        <title>Whole genome of Aphis craccivora.</title>
        <authorList>
            <person name="Voronova N.V."/>
            <person name="Shulinski R.S."/>
            <person name="Bandarenka Y.V."/>
            <person name="Zhorov D.G."/>
            <person name="Warner D."/>
        </authorList>
    </citation>
    <scope>NUCLEOTIDE SEQUENCE [LARGE SCALE GENOMIC DNA]</scope>
    <source>
        <strain evidence="2">180601</strain>
        <tissue evidence="2">Whole Body</tissue>
    </source>
</reference>
<evidence type="ECO:0000313" key="3">
    <source>
        <dbReference type="Proteomes" id="UP000478052"/>
    </source>
</evidence>
<keyword evidence="3" id="KW-1185">Reference proteome</keyword>
<comment type="caution">
    <text evidence="2">The sequence shown here is derived from an EMBL/GenBank/DDBJ whole genome shotgun (WGS) entry which is preliminary data.</text>
</comment>
<dbReference type="OrthoDB" id="6579350at2759"/>
<dbReference type="AlphaFoldDB" id="A0A6G0W2X9"/>
<feature type="region of interest" description="Disordered" evidence="1">
    <location>
        <begin position="1"/>
        <end position="23"/>
    </location>
</feature>
<dbReference type="EMBL" id="VUJU01009937">
    <property type="protein sequence ID" value="KAF0716757.1"/>
    <property type="molecule type" value="Genomic_DNA"/>
</dbReference>
<proteinExistence type="predicted"/>
<organism evidence="2 3">
    <name type="scientific">Aphis craccivora</name>
    <name type="common">Cowpea aphid</name>
    <dbReference type="NCBI Taxonomy" id="307492"/>
    <lineage>
        <taxon>Eukaryota</taxon>
        <taxon>Metazoa</taxon>
        <taxon>Ecdysozoa</taxon>
        <taxon>Arthropoda</taxon>
        <taxon>Hexapoda</taxon>
        <taxon>Insecta</taxon>
        <taxon>Pterygota</taxon>
        <taxon>Neoptera</taxon>
        <taxon>Paraneoptera</taxon>
        <taxon>Hemiptera</taxon>
        <taxon>Sternorrhyncha</taxon>
        <taxon>Aphidomorpha</taxon>
        <taxon>Aphidoidea</taxon>
        <taxon>Aphididae</taxon>
        <taxon>Aphidini</taxon>
        <taxon>Aphis</taxon>
        <taxon>Aphis</taxon>
    </lineage>
</organism>
<protein>
    <submittedName>
        <fullName evidence="2">Uncharacterized protein</fullName>
    </submittedName>
</protein>
<evidence type="ECO:0000256" key="1">
    <source>
        <dbReference type="SAM" id="MobiDB-lite"/>
    </source>
</evidence>